<feature type="transmembrane region" description="Helical" evidence="10">
    <location>
        <begin position="444"/>
        <end position="468"/>
    </location>
</feature>
<dbReference type="FunFam" id="1.10.510.10:FF:000657">
    <property type="entry name" value="Putative inactive leucine-rich repeat receptor-like protein kinase"/>
    <property type="match status" value="1"/>
</dbReference>
<dbReference type="Gene3D" id="3.30.200.20">
    <property type="entry name" value="Phosphorylase Kinase, domain 1"/>
    <property type="match status" value="1"/>
</dbReference>
<evidence type="ECO:0000256" key="8">
    <source>
        <dbReference type="ARBA" id="ARBA00023170"/>
    </source>
</evidence>
<dbReference type="PANTHER" id="PTHR27000">
    <property type="entry name" value="LEUCINE-RICH REPEAT RECEPTOR-LIKE PROTEIN KINASE FAMILY PROTEIN-RELATED"/>
    <property type="match status" value="1"/>
</dbReference>
<evidence type="ECO:0000256" key="3">
    <source>
        <dbReference type="ARBA" id="ARBA00022692"/>
    </source>
</evidence>
<dbReference type="GO" id="GO:0016020">
    <property type="term" value="C:membrane"/>
    <property type="evidence" value="ECO:0007669"/>
    <property type="project" value="UniProtKB-SubCell"/>
</dbReference>
<keyword evidence="7 10" id="KW-0472">Membrane</keyword>
<dbReference type="InterPro" id="IPR032675">
    <property type="entry name" value="LRR_dom_sf"/>
</dbReference>
<dbReference type="InterPro" id="IPR001611">
    <property type="entry name" value="Leu-rich_rpt"/>
</dbReference>
<evidence type="ECO:0000256" key="10">
    <source>
        <dbReference type="SAM" id="Phobius"/>
    </source>
</evidence>
<keyword evidence="3 10" id="KW-0812">Transmembrane</keyword>
<dbReference type="Pfam" id="PF13855">
    <property type="entry name" value="LRR_8"/>
    <property type="match status" value="1"/>
</dbReference>
<keyword evidence="8" id="KW-0675">Receptor</keyword>
<dbReference type="AlphaFoldDB" id="A0A498JQ82"/>
<name>A0A498JQ82_MALDO</name>
<keyword evidence="4 11" id="KW-0732">Signal</keyword>
<keyword evidence="9" id="KW-0325">Glycoprotein</keyword>
<dbReference type="FunFam" id="3.80.10.10:FF:000041">
    <property type="entry name" value="LRR receptor-like serine/threonine-protein kinase ERECTA"/>
    <property type="match status" value="1"/>
</dbReference>
<reference evidence="13 14" key="1">
    <citation type="submission" date="2018-10" db="EMBL/GenBank/DDBJ databases">
        <title>A high-quality apple genome assembly.</title>
        <authorList>
            <person name="Hu J."/>
        </authorList>
    </citation>
    <scope>NUCLEOTIDE SEQUENCE [LARGE SCALE GENOMIC DNA]</scope>
    <source>
        <strain evidence="14">cv. HFTH1</strain>
        <tissue evidence="13">Young leaf</tissue>
    </source>
</reference>
<dbReference type="InterPro" id="IPR003591">
    <property type="entry name" value="Leu-rich_rpt_typical-subtyp"/>
</dbReference>
<dbReference type="EMBL" id="RDQH01000332">
    <property type="protein sequence ID" value="RXH96033.1"/>
    <property type="molecule type" value="Genomic_DNA"/>
</dbReference>
<dbReference type="Gene3D" id="1.10.510.10">
    <property type="entry name" value="Transferase(Phosphotransferase) domain 1"/>
    <property type="match status" value="1"/>
</dbReference>
<dbReference type="SUPFAM" id="SSF56112">
    <property type="entry name" value="Protein kinase-like (PK-like)"/>
    <property type="match status" value="1"/>
</dbReference>
<dbReference type="SMART" id="SM00369">
    <property type="entry name" value="LRR_TYP"/>
    <property type="match status" value="4"/>
</dbReference>
<dbReference type="SUPFAM" id="SSF52058">
    <property type="entry name" value="L domain-like"/>
    <property type="match status" value="1"/>
</dbReference>
<evidence type="ECO:0000259" key="12">
    <source>
        <dbReference type="PROSITE" id="PS50011"/>
    </source>
</evidence>
<evidence type="ECO:0000256" key="11">
    <source>
        <dbReference type="SAM" id="SignalP"/>
    </source>
</evidence>
<dbReference type="InterPro" id="IPR000719">
    <property type="entry name" value="Prot_kinase_dom"/>
</dbReference>
<feature type="domain" description="Protein kinase" evidence="12">
    <location>
        <begin position="535"/>
        <end position="801"/>
    </location>
</feature>
<dbReference type="GO" id="GO:0005524">
    <property type="term" value="F:ATP binding"/>
    <property type="evidence" value="ECO:0007669"/>
    <property type="project" value="InterPro"/>
</dbReference>
<keyword evidence="14" id="KW-1185">Reference proteome</keyword>
<dbReference type="Pfam" id="PF00560">
    <property type="entry name" value="LRR_1"/>
    <property type="match status" value="3"/>
</dbReference>
<evidence type="ECO:0000256" key="6">
    <source>
        <dbReference type="ARBA" id="ARBA00022989"/>
    </source>
</evidence>
<feature type="signal peptide" evidence="11">
    <location>
        <begin position="1"/>
        <end position="26"/>
    </location>
</feature>
<keyword evidence="2" id="KW-0433">Leucine-rich repeat</keyword>
<feature type="chain" id="PRO_5019862851" description="Protein kinase domain-containing protein" evidence="11">
    <location>
        <begin position="27"/>
        <end position="815"/>
    </location>
</feature>
<evidence type="ECO:0000256" key="2">
    <source>
        <dbReference type="ARBA" id="ARBA00022614"/>
    </source>
</evidence>
<dbReference type="Proteomes" id="UP000290289">
    <property type="component" value="Chromosome 6"/>
</dbReference>
<evidence type="ECO:0000313" key="13">
    <source>
        <dbReference type="EMBL" id="RXH96033.1"/>
    </source>
</evidence>
<dbReference type="GO" id="GO:0004672">
    <property type="term" value="F:protein kinase activity"/>
    <property type="evidence" value="ECO:0007669"/>
    <property type="project" value="InterPro"/>
</dbReference>
<organism evidence="13 14">
    <name type="scientific">Malus domestica</name>
    <name type="common">Apple</name>
    <name type="synonym">Pyrus malus</name>
    <dbReference type="NCBI Taxonomy" id="3750"/>
    <lineage>
        <taxon>Eukaryota</taxon>
        <taxon>Viridiplantae</taxon>
        <taxon>Streptophyta</taxon>
        <taxon>Embryophyta</taxon>
        <taxon>Tracheophyta</taxon>
        <taxon>Spermatophyta</taxon>
        <taxon>Magnoliopsida</taxon>
        <taxon>eudicotyledons</taxon>
        <taxon>Gunneridae</taxon>
        <taxon>Pentapetalae</taxon>
        <taxon>rosids</taxon>
        <taxon>fabids</taxon>
        <taxon>Rosales</taxon>
        <taxon>Rosaceae</taxon>
        <taxon>Amygdaloideae</taxon>
        <taxon>Maleae</taxon>
        <taxon>Malus</taxon>
    </lineage>
</organism>
<accession>A0A498JQ82</accession>
<keyword evidence="6 10" id="KW-1133">Transmembrane helix</keyword>
<evidence type="ECO:0000256" key="5">
    <source>
        <dbReference type="ARBA" id="ARBA00022737"/>
    </source>
</evidence>
<dbReference type="Gene3D" id="3.80.10.10">
    <property type="entry name" value="Ribonuclease Inhibitor"/>
    <property type="match status" value="3"/>
</dbReference>
<sequence length="815" mass="90992">MGLCESFLLFCFSWSFLLLGTHQLQSSQTQVLLQLRKHLEYPKQLEIWNSHNTDFCSISSLGQVNITCLDNLLIVLRIKGDKIKQSKKSHYFNGFSIQSQTLSDSFSLDSFVTTLSRLNSLRVLSLVSLGIWGQLPDKVHRLSSLEYLDLSSNFLFGSIPPRISAMAMLQTLKIDGNFLNDTIPDWFNSLSNLTTLSLRNNKLEGALQDFSRLSSLQVLDLSGNRLSAMLPPMPKGLVMLFVSENSFSGKIPVKYGKLSGLQHIDMSHNALIGTPPAALFSLPNISYFVEFFIVNVLQPSWLRVKDLQPSWLRVNVLQPSWLRVNVLQPSWLRRKRSTEHPSSTQLHNVLQPSWLRRKRSTEPGISSGSLPGNLICGSKLDFIDISNNSLTGDLPSCLRNESKERVVKFGGNCLSIGVQRQQHEQSHCKEVITLKKKEFRGNNVGILVGVILGLIVLTVLLVLGFIIFCRRYCPQGISKRHLLQKSVQENSAVGFSTKLLTSARFISQAGKVGTQGLPACRIFSMEELMEATKNFDSSALLGEGSYGRLYKGRLYNGTEVAIRCLPLLKKYTIRNVKLRLELLSKLRHQHLVCLLGHCLDGGGQDDYSPNKVYFVSEYVPSGTFRDHLSANCPGKVLNWSERLAVLVSVAKAVRFLHTGIIPGFFCNRLKTNNILLNEHGMAKLSDYGLSILTEETDKSTAKDSLTSWQMTSLDDDAYSFGYILLEALVGSSISSTREAILQNNMASLSSEDGRKQIVEPAILASCSQESLSIVLSVMYKCICPESSRPSFEDILWNLQYAVQVQEETADGDQKI</sequence>
<comment type="caution">
    <text evidence="13">The sequence shown here is derived from an EMBL/GenBank/DDBJ whole genome shotgun (WGS) entry which is preliminary data.</text>
</comment>
<protein>
    <recommendedName>
        <fullName evidence="12">Protein kinase domain-containing protein</fullName>
    </recommendedName>
</protein>
<dbReference type="PRINTS" id="PR00019">
    <property type="entry name" value="LEURICHRPT"/>
</dbReference>
<evidence type="ECO:0000256" key="9">
    <source>
        <dbReference type="ARBA" id="ARBA00023180"/>
    </source>
</evidence>
<evidence type="ECO:0000313" key="14">
    <source>
        <dbReference type="Proteomes" id="UP000290289"/>
    </source>
</evidence>
<dbReference type="InterPro" id="IPR011009">
    <property type="entry name" value="Kinase-like_dom_sf"/>
</dbReference>
<dbReference type="InterPro" id="IPR001245">
    <property type="entry name" value="Ser-Thr/Tyr_kinase_cat_dom"/>
</dbReference>
<proteinExistence type="predicted"/>
<dbReference type="PROSITE" id="PS50011">
    <property type="entry name" value="PROTEIN_KINASE_DOM"/>
    <property type="match status" value="1"/>
</dbReference>
<dbReference type="PANTHER" id="PTHR27000:SF750">
    <property type="entry name" value="LEUCINE-RICH REPEAT PROTEIN KINASE FAMILY PROTEIN"/>
    <property type="match status" value="1"/>
</dbReference>
<gene>
    <name evidence="13" type="ORF">DVH24_008533</name>
</gene>
<evidence type="ECO:0000256" key="4">
    <source>
        <dbReference type="ARBA" id="ARBA00022729"/>
    </source>
</evidence>
<evidence type="ECO:0000256" key="7">
    <source>
        <dbReference type="ARBA" id="ARBA00023136"/>
    </source>
</evidence>
<evidence type="ECO:0000256" key="1">
    <source>
        <dbReference type="ARBA" id="ARBA00004479"/>
    </source>
</evidence>
<dbReference type="Pfam" id="PF07714">
    <property type="entry name" value="PK_Tyr_Ser-Thr"/>
    <property type="match status" value="1"/>
</dbReference>
<keyword evidence="5" id="KW-0677">Repeat</keyword>
<comment type="subcellular location">
    <subcellularLocation>
        <location evidence="1">Membrane</location>
        <topology evidence="1">Single-pass type I membrane protein</topology>
    </subcellularLocation>
</comment>